<dbReference type="RefSeq" id="WP_183225451.1">
    <property type="nucleotide sequence ID" value="NZ_BMPW01000021.1"/>
</dbReference>
<dbReference type="AlphaFoldDB" id="A0A7W5FI66"/>
<reference evidence="1 2" key="1">
    <citation type="submission" date="2020-08" db="EMBL/GenBank/DDBJ databases">
        <title>Genomic Encyclopedia of Type Strains, Phase III (KMG-III): the genomes of soil and plant-associated and newly described type strains.</title>
        <authorList>
            <person name="Whitman W."/>
        </authorList>
    </citation>
    <scope>NUCLEOTIDE SEQUENCE [LARGE SCALE GENOMIC DNA]</scope>
    <source>
        <strain evidence="1 2">CECT 3287</strain>
    </source>
</reference>
<gene>
    <name evidence="1" type="ORF">FHR83_007104</name>
</gene>
<dbReference type="Proteomes" id="UP000590749">
    <property type="component" value="Unassembled WGS sequence"/>
</dbReference>
<comment type="caution">
    <text evidence="1">The sequence shown here is derived from an EMBL/GenBank/DDBJ whole genome shotgun (WGS) entry which is preliminary data.</text>
</comment>
<evidence type="ECO:0000313" key="1">
    <source>
        <dbReference type="EMBL" id="MBB3099398.1"/>
    </source>
</evidence>
<name>A0A7W5FI66_9ACTN</name>
<sequence length="163" mass="18051">MAGLPPAVRALVEMSPVEDFVQAVLAEALPGVNVQTLIQPAQAFPLVLIRRYPQVGDWSGDTRFVDVADMIIHTFAEDPDGDEDAALLAEAVRVVLRDAWLLNRIVPGRGHLVRYEMTSAPRRATDWATATGPVQYADLPSGVWRYETLFRLAVRKPKTKPFS</sequence>
<dbReference type="EMBL" id="JACHXF010000018">
    <property type="protein sequence ID" value="MBB3099398.1"/>
    <property type="molecule type" value="Genomic_DNA"/>
</dbReference>
<organism evidence="1 2">
    <name type="scientific">Actinoplanes campanulatus</name>
    <dbReference type="NCBI Taxonomy" id="113559"/>
    <lineage>
        <taxon>Bacteria</taxon>
        <taxon>Bacillati</taxon>
        <taxon>Actinomycetota</taxon>
        <taxon>Actinomycetes</taxon>
        <taxon>Micromonosporales</taxon>
        <taxon>Micromonosporaceae</taxon>
        <taxon>Actinoplanes</taxon>
    </lineage>
</organism>
<protein>
    <recommendedName>
        <fullName evidence="3">Tail terminator</fullName>
    </recommendedName>
</protein>
<proteinExistence type="predicted"/>
<evidence type="ECO:0000313" key="2">
    <source>
        <dbReference type="Proteomes" id="UP000590749"/>
    </source>
</evidence>
<accession>A0A7W5FI66</accession>
<evidence type="ECO:0008006" key="3">
    <source>
        <dbReference type="Google" id="ProtNLM"/>
    </source>
</evidence>
<keyword evidence="2" id="KW-1185">Reference proteome</keyword>